<dbReference type="PANTHER" id="PTHR11105:SF0">
    <property type="entry name" value="CITRAMALYL-COA LYASE, MITOCHONDRIAL"/>
    <property type="match status" value="1"/>
</dbReference>
<dbReference type="PIRSF" id="PIRSF015582">
    <property type="entry name" value="Cit_lyase_B"/>
    <property type="match status" value="1"/>
</dbReference>
<comment type="subcellular location">
    <subcellularLocation>
        <location evidence="2">Mitochondrion</location>
    </subcellularLocation>
</comment>
<comment type="catalytic activity">
    <reaction evidence="14">
        <text>propanoyl-CoA + glyoxylate + H2O = 3-methylmalate + CoA + H(+)</text>
        <dbReference type="Rhea" id="RHEA:47628"/>
        <dbReference type="ChEBI" id="CHEBI:15377"/>
        <dbReference type="ChEBI" id="CHEBI:15378"/>
        <dbReference type="ChEBI" id="CHEBI:36655"/>
        <dbReference type="ChEBI" id="CHEBI:57287"/>
        <dbReference type="ChEBI" id="CHEBI:57392"/>
        <dbReference type="ChEBI" id="CHEBI:87810"/>
    </reaction>
</comment>
<dbReference type="Pfam" id="PF03328">
    <property type="entry name" value="HpcH_HpaI"/>
    <property type="match status" value="1"/>
</dbReference>
<dbReference type="InterPro" id="IPR040186">
    <property type="entry name" value="Citramalyl-CoA_lyase"/>
</dbReference>
<dbReference type="Gene3D" id="3.20.20.60">
    <property type="entry name" value="Phosphoenolpyruvate-binding domains"/>
    <property type="match status" value="1"/>
</dbReference>
<organism evidence="27">
    <name type="scientific">Hirondellea gigas</name>
    <dbReference type="NCBI Taxonomy" id="1518452"/>
    <lineage>
        <taxon>Eukaryota</taxon>
        <taxon>Metazoa</taxon>
        <taxon>Ecdysozoa</taxon>
        <taxon>Arthropoda</taxon>
        <taxon>Crustacea</taxon>
        <taxon>Multicrustacea</taxon>
        <taxon>Malacostraca</taxon>
        <taxon>Eumalacostraca</taxon>
        <taxon>Peracarida</taxon>
        <taxon>Amphipoda</taxon>
        <taxon>Amphilochidea</taxon>
        <taxon>Lysianassida</taxon>
        <taxon>Lysianassidira</taxon>
        <taxon>Lysianassoidea</taxon>
        <taxon>Lysianassidae</taxon>
        <taxon>Hirondellea</taxon>
    </lineage>
</organism>
<comment type="subunit">
    <text evidence="3">Homotrimer.</text>
</comment>
<protein>
    <recommendedName>
        <fullName evidence="20">Citramalyl-CoA lyase, mitochondrial</fullName>
        <ecNumber evidence="4">2.3.3.9</ecNumber>
        <ecNumber evidence="18">3.1.2.30</ecNumber>
        <ecNumber evidence="19">4.1.3.25</ecNumber>
    </recommendedName>
    <alternativeName>
        <fullName evidence="22">(3S)-malyl-CoA thioesterase</fullName>
    </alternativeName>
    <alternativeName>
        <fullName evidence="23">Beta-methylmalate synthase</fullName>
    </alternativeName>
    <alternativeName>
        <fullName evidence="21">Malate synthase</fullName>
    </alternativeName>
</protein>
<keyword evidence="9" id="KW-0809">Transit peptide</keyword>
<evidence type="ECO:0000256" key="23">
    <source>
        <dbReference type="ARBA" id="ARBA00083020"/>
    </source>
</evidence>
<evidence type="ECO:0000256" key="2">
    <source>
        <dbReference type="ARBA" id="ARBA00004173"/>
    </source>
</evidence>
<comment type="catalytic activity">
    <reaction evidence="15">
        <text>(3S)-citramalyl-CoA = pyruvate + acetyl-CoA</text>
        <dbReference type="Rhea" id="RHEA:22612"/>
        <dbReference type="ChEBI" id="CHEBI:15361"/>
        <dbReference type="ChEBI" id="CHEBI:57288"/>
        <dbReference type="ChEBI" id="CHEBI:58668"/>
        <dbReference type="EC" id="4.1.3.25"/>
    </reaction>
</comment>
<evidence type="ECO:0000256" key="11">
    <source>
        <dbReference type="ARBA" id="ARBA00023128"/>
    </source>
</evidence>
<evidence type="ECO:0000256" key="18">
    <source>
        <dbReference type="ARBA" id="ARBA00066460"/>
    </source>
</evidence>
<dbReference type="InterPro" id="IPR005000">
    <property type="entry name" value="Aldolase/citrate-lyase_domain"/>
</dbReference>
<evidence type="ECO:0000256" key="16">
    <source>
        <dbReference type="ARBA" id="ARBA00055540"/>
    </source>
</evidence>
<evidence type="ECO:0000256" key="25">
    <source>
        <dbReference type="PIRSR" id="PIRSR015582-2"/>
    </source>
</evidence>
<evidence type="ECO:0000256" key="5">
    <source>
        <dbReference type="ARBA" id="ARBA00022679"/>
    </source>
</evidence>
<accession>A0A2P2IEL8</accession>
<keyword evidence="5" id="KW-0808">Transferase</keyword>
<dbReference type="InterPro" id="IPR040442">
    <property type="entry name" value="Pyrv_kinase-like_dom_sf"/>
</dbReference>
<comment type="function">
    <text evidence="16">Mitochondrial citramalyl-CoA lyase indirectly involved in the vitamin B12 metabolism. Converts citramalyl-CoA into acetyl-CoA and pyruvate in the C5-dicarboxylate catabolism pathway. The C5-dicarboxylate catabolism pathway is required to detoxify itaconate, a vitamin B12-poisoning metabolite. Also acts as a malate synthase in vitro, converting glyoxylate and acetyl-CoA to malate. Also displays malyl-CoA thioesterase activity. Also acts as a beta-methylmalate synthase in vitro, by mediating conversion of glyoxylate and propionyl-CoA to beta-methylmalate. Also has very weak citramalate synthase activity in vitro.</text>
</comment>
<dbReference type="InterPro" id="IPR011206">
    <property type="entry name" value="Citrate_lyase_beta/mcl1/mcl2"/>
</dbReference>
<evidence type="ECO:0000256" key="10">
    <source>
        <dbReference type="ARBA" id="ARBA00022990"/>
    </source>
</evidence>
<dbReference type="GO" id="GO:0106064">
    <property type="term" value="P:regulation of cobalamin metabolic process"/>
    <property type="evidence" value="ECO:0007669"/>
    <property type="project" value="TreeGrafter"/>
</dbReference>
<keyword evidence="7" id="KW-0378">Hydrolase</keyword>
<comment type="cofactor">
    <cofactor evidence="1">
        <name>Mg(2+)</name>
        <dbReference type="ChEBI" id="CHEBI:18420"/>
    </cofactor>
</comment>
<feature type="binding site" evidence="25">
    <location>
        <position position="196"/>
    </location>
    <ligand>
        <name>Mg(2+)</name>
        <dbReference type="ChEBI" id="CHEBI:18420"/>
    </ligand>
</feature>
<keyword evidence="12 27" id="KW-0456">Lyase</keyword>
<evidence type="ECO:0000256" key="24">
    <source>
        <dbReference type="PIRSR" id="PIRSR015582-1"/>
    </source>
</evidence>
<dbReference type="GO" id="GO:0046872">
    <property type="term" value="F:metal ion binding"/>
    <property type="evidence" value="ECO:0007669"/>
    <property type="project" value="UniProtKB-KW"/>
</dbReference>
<name>A0A2P2IEL8_9CRUS</name>
<feature type="domain" description="HpcH/HpaI aldolase/citrate lyase" evidence="26">
    <location>
        <begin position="69"/>
        <end position="300"/>
    </location>
</feature>
<dbReference type="GO" id="GO:0016787">
    <property type="term" value="F:hydrolase activity"/>
    <property type="evidence" value="ECO:0007669"/>
    <property type="project" value="UniProtKB-KW"/>
</dbReference>
<evidence type="ECO:0000256" key="20">
    <source>
        <dbReference type="ARBA" id="ARBA00072098"/>
    </source>
</evidence>
<evidence type="ECO:0000259" key="26">
    <source>
        <dbReference type="Pfam" id="PF03328"/>
    </source>
</evidence>
<evidence type="ECO:0000313" key="28">
    <source>
        <dbReference type="EMBL" id="LAC26815.1"/>
    </source>
</evidence>
<comment type="catalytic activity">
    <reaction evidence="13">
        <text>glyoxylate + acetyl-CoA + H2O = (S)-malate + CoA + H(+)</text>
        <dbReference type="Rhea" id="RHEA:18181"/>
        <dbReference type="ChEBI" id="CHEBI:15377"/>
        <dbReference type="ChEBI" id="CHEBI:15378"/>
        <dbReference type="ChEBI" id="CHEBI:15589"/>
        <dbReference type="ChEBI" id="CHEBI:36655"/>
        <dbReference type="ChEBI" id="CHEBI:57287"/>
        <dbReference type="ChEBI" id="CHEBI:57288"/>
        <dbReference type="EC" id="2.3.3.9"/>
    </reaction>
</comment>
<feature type="binding site" evidence="25">
    <location>
        <position position="232"/>
    </location>
    <ligand>
        <name>Mg(2+)</name>
        <dbReference type="ChEBI" id="CHEBI:18420"/>
    </ligand>
</feature>
<sequence length="368" mass="39916">MSSRIICMGLSGGGRGLLTKQLQGYYTTTAAGGAMRCSCYLSTTSRRRGSAANREQEPGSSKIAFIPRRAVLYVPGSDKRKLAKIPSLAADCVVLDCEDGVAISQKTAARETIKSTLESGAVSFAGKDCSVRVNSVSSGLCSDDLSVVLSSSTLPQTLHLPKVETTEELDWFTEEVSRSLKGRELSQPLRLILFCESGRSLLSLSTLCSHAKMLCDQQGQLVLDGVVFGSDDFCADIGMTRSNEATELLFARQQFVTIVKTHRLQAIDIVYIDYKDLEGLSKQCNEGASFGFTGKQVIHPGQVPVVQRAFSPSAEKIAWATELLRDFQHHQEQGKGAFTFRGAMIDMPLVLQARNIVAMTSAQQKPGE</sequence>
<comment type="similarity">
    <text evidence="17">Belongs to the HpcH/HpaI aldolase family. Citrate lyase beta subunit-like subfamily.</text>
</comment>
<dbReference type="EC" id="2.3.3.9" evidence="4"/>
<dbReference type="GO" id="GO:0005739">
    <property type="term" value="C:mitochondrion"/>
    <property type="evidence" value="ECO:0007669"/>
    <property type="project" value="UniProtKB-SubCell"/>
</dbReference>
<dbReference type="FunFam" id="3.20.20.60:FF:000014">
    <property type="entry name" value="Citrate lyase subunit beta-like protein"/>
    <property type="match status" value="1"/>
</dbReference>
<evidence type="ECO:0000256" key="1">
    <source>
        <dbReference type="ARBA" id="ARBA00001946"/>
    </source>
</evidence>
<proteinExistence type="evidence at transcript level"/>
<evidence type="ECO:0000256" key="12">
    <source>
        <dbReference type="ARBA" id="ARBA00023239"/>
    </source>
</evidence>
<reference evidence="28" key="1">
    <citation type="submission" date="2017-11" db="EMBL/GenBank/DDBJ databases">
        <title>The sensing device of the deep-sea amphipod.</title>
        <authorList>
            <person name="Kobayashi H."/>
            <person name="Nagahama T."/>
            <person name="Arai W."/>
            <person name="Sasagawa Y."/>
            <person name="Umeda M."/>
            <person name="Hayashi T."/>
            <person name="Nikaido I."/>
            <person name="Watanabe H."/>
            <person name="Oguri K."/>
            <person name="Kitazato H."/>
            <person name="Fujioka K."/>
            <person name="Kido Y."/>
            <person name="Takami H."/>
        </authorList>
    </citation>
    <scope>NUCLEOTIDE SEQUENCE</scope>
    <source>
        <tissue evidence="28">Whole body</tissue>
    </source>
</reference>
<evidence type="ECO:0000256" key="6">
    <source>
        <dbReference type="ARBA" id="ARBA00022723"/>
    </source>
</evidence>
<dbReference type="InterPro" id="IPR015813">
    <property type="entry name" value="Pyrv/PenolPyrv_kinase-like_dom"/>
</dbReference>
<dbReference type="EC" id="3.1.2.30" evidence="18"/>
<feature type="binding site" evidence="24">
    <location>
        <position position="132"/>
    </location>
    <ligand>
        <name>substrate</name>
    </ligand>
</feature>
<dbReference type="GO" id="GO:0047777">
    <property type="term" value="F:(S)-citramalyl-CoA lyase activity"/>
    <property type="evidence" value="ECO:0007669"/>
    <property type="project" value="UniProtKB-EC"/>
</dbReference>
<evidence type="ECO:0000256" key="13">
    <source>
        <dbReference type="ARBA" id="ARBA00047918"/>
    </source>
</evidence>
<evidence type="ECO:0000256" key="7">
    <source>
        <dbReference type="ARBA" id="ARBA00022801"/>
    </source>
</evidence>
<feature type="binding site" evidence="24">
    <location>
        <position position="196"/>
    </location>
    <ligand>
        <name>substrate</name>
    </ligand>
</feature>
<evidence type="ECO:0000256" key="17">
    <source>
        <dbReference type="ARBA" id="ARBA00061542"/>
    </source>
</evidence>
<evidence type="ECO:0000256" key="15">
    <source>
        <dbReference type="ARBA" id="ARBA00051672"/>
    </source>
</evidence>
<keyword evidence="11" id="KW-0496">Mitochondrion</keyword>
<evidence type="ECO:0000256" key="9">
    <source>
        <dbReference type="ARBA" id="ARBA00022946"/>
    </source>
</evidence>
<dbReference type="GO" id="GO:0004474">
    <property type="term" value="F:malate synthase activity"/>
    <property type="evidence" value="ECO:0007669"/>
    <property type="project" value="UniProtKB-EC"/>
</dbReference>
<evidence type="ECO:0000256" key="22">
    <source>
        <dbReference type="ARBA" id="ARBA00076788"/>
    </source>
</evidence>
<dbReference type="EC" id="4.1.3.25" evidence="19"/>
<evidence type="ECO:0000256" key="8">
    <source>
        <dbReference type="ARBA" id="ARBA00022842"/>
    </source>
</evidence>
<keyword evidence="10" id="KW-0007">Acetylation</keyword>
<dbReference type="EMBL" id="IACT01007701">
    <property type="protein sequence ID" value="LAC26815.1"/>
    <property type="molecule type" value="mRNA"/>
</dbReference>
<dbReference type="SUPFAM" id="SSF51621">
    <property type="entry name" value="Phosphoenolpyruvate/pyruvate domain"/>
    <property type="match status" value="1"/>
</dbReference>
<dbReference type="AlphaFoldDB" id="A0A2P2IEL8"/>
<dbReference type="PANTHER" id="PTHR11105">
    <property type="entry name" value="CITRATE LYASE SUBUNIT BETA-RELATED"/>
    <property type="match status" value="1"/>
</dbReference>
<keyword evidence="6 25" id="KW-0479">Metal-binding</keyword>
<evidence type="ECO:0000256" key="14">
    <source>
        <dbReference type="ARBA" id="ARBA00051623"/>
    </source>
</evidence>
<dbReference type="EMBL" id="IACF01006855">
    <property type="protein sequence ID" value="LAB72438.1"/>
    <property type="molecule type" value="mRNA"/>
</dbReference>
<evidence type="ECO:0000256" key="4">
    <source>
        <dbReference type="ARBA" id="ARBA00012636"/>
    </source>
</evidence>
<evidence type="ECO:0000313" key="27">
    <source>
        <dbReference type="EMBL" id="LAB72438.1"/>
    </source>
</evidence>
<evidence type="ECO:0000256" key="19">
    <source>
        <dbReference type="ARBA" id="ARBA00066840"/>
    </source>
</evidence>
<keyword evidence="8 25" id="KW-0460">Magnesium</keyword>
<evidence type="ECO:0000256" key="3">
    <source>
        <dbReference type="ARBA" id="ARBA00011233"/>
    </source>
</evidence>
<evidence type="ECO:0000256" key="21">
    <source>
        <dbReference type="ARBA" id="ARBA00076231"/>
    </source>
</evidence>
<reference evidence="27" key="2">
    <citation type="journal article" date="2018" name="Biosci. Biotechnol. Biochem.">
        <title>Polysaccharide hydrolase of the hadal zone amphipods Hirondellea gigas.</title>
        <authorList>
            <person name="Kobayashi H."/>
            <person name="Nagahama T."/>
            <person name="Arai W."/>
            <person name="Sasagawa Y."/>
            <person name="Umeda M."/>
            <person name="Hayashi T."/>
            <person name="Nikaido I."/>
            <person name="Watanabe H."/>
            <person name="Oguri K."/>
            <person name="Kitazato H."/>
            <person name="Fujioka K."/>
            <person name="Kido Y."/>
            <person name="Takami H."/>
        </authorList>
    </citation>
    <scope>NUCLEOTIDE SEQUENCE</scope>
    <source>
        <tissue evidence="27">Whole body</tissue>
    </source>
</reference>